<comment type="caution">
    <text evidence="1">The sequence shown here is derived from an EMBL/GenBank/DDBJ whole genome shotgun (WGS) entry which is preliminary data.</text>
</comment>
<organism evidence="1 2">
    <name type="scientific">Aquipseudomonas alcaligenes</name>
    <name type="common">Pseudomonas alcaligenes</name>
    <dbReference type="NCBI Taxonomy" id="43263"/>
    <lineage>
        <taxon>Bacteria</taxon>
        <taxon>Pseudomonadati</taxon>
        <taxon>Pseudomonadota</taxon>
        <taxon>Gammaproteobacteria</taxon>
        <taxon>Pseudomonadales</taxon>
        <taxon>Pseudomonadaceae</taxon>
        <taxon>Aquipseudomonas</taxon>
    </lineage>
</organism>
<dbReference type="PROSITE" id="PS51257">
    <property type="entry name" value="PROKAR_LIPOPROTEIN"/>
    <property type="match status" value="1"/>
</dbReference>
<evidence type="ECO:0000313" key="2">
    <source>
        <dbReference type="Proteomes" id="UP000321110"/>
    </source>
</evidence>
<name>A0A5C7WEJ4_AQUAC</name>
<reference evidence="1 2" key="1">
    <citation type="submission" date="2018-09" db="EMBL/GenBank/DDBJ databases">
        <title>Metagenome Assembled Genomes from an Advanced Water Purification Facility.</title>
        <authorList>
            <person name="Stamps B.W."/>
            <person name="Spear J.R."/>
        </authorList>
    </citation>
    <scope>NUCLEOTIDE SEQUENCE [LARGE SCALE GENOMIC DNA]</scope>
    <source>
        <strain evidence="1">Bin_52_1</strain>
    </source>
</reference>
<dbReference type="AlphaFoldDB" id="A0A5C7WEJ4"/>
<evidence type="ECO:0000313" key="1">
    <source>
        <dbReference type="EMBL" id="TXI35790.1"/>
    </source>
</evidence>
<evidence type="ECO:0008006" key="3">
    <source>
        <dbReference type="Google" id="ProtNLM"/>
    </source>
</evidence>
<proteinExistence type="predicted"/>
<dbReference type="EMBL" id="SSFO01000014">
    <property type="protein sequence ID" value="TXI35790.1"/>
    <property type="molecule type" value="Genomic_DNA"/>
</dbReference>
<protein>
    <recommendedName>
        <fullName evidence="3">Lipoprotein</fullName>
    </recommendedName>
</protein>
<dbReference type="Proteomes" id="UP000321110">
    <property type="component" value="Unassembled WGS sequence"/>
</dbReference>
<sequence length="114" mass="12148">MKRLIIPVILSTAAIAGCSQSVPKCSDTEATDLVKQIANREMGNQLGAEAAKMFSYAVSAIRTTSTNEQTGAHECAAQLGITANNTGQTNEIPITYTVEMTDNGKEFYVNVFGL</sequence>
<accession>A0A5C7WEJ4</accession>
<gene>
    <name evidence="1" type="ORF">E6Q69_00720</name>
</gene>